<dbReference type="InterPro" id="IPR000504">
    <property type="entry name" value="RRM_dom"/>
</dbReference>
<feature type="domain" description="RRM" evidence="3">
    <location>
        <begin position="2"/>
        <end position="80"/>
    </location>
</feature>
<gene>
    <name evidence="4" type="ORF">CIG1485E_1270</name>
</gene>
<protein>
    <submittedName>
        <fullName evidence="4">RNA-binding protein</fullName>
    </submittedName>
</protein>
<dbReference type="InterPro" id="IPR052462">
    <property type="entry name" value="SLIRP/GR-RBP-like"/>
</dbReference>
<dbReference type="HOGENOM" id="CLU_012062_28_8_7"/>
<dbReference type="OrthoDB" id="9798855at2"/>
<evidence type="ECO:0000313" key="5">
    <source>
        <dbReference type="Proteomes" id="UP000028486"/>
    </source>
</evidence>
<keyword evidence="5" id="KW-1185">Reference proteome</keyword>
<dbReference type="Proteomes" id="UP000028486">
    <property type="component" value="Chromosome"/>
</dbReference>
<dbReference type="SUPFAM" id="SSF54928">
    <property type="entry name" value="RNA-binding domain, RBD"/>
    <property type="match status" value="1"/>
</dbReference>
<dbReference type="FunFam" id="3.30.70.330:FF:000383">
    <property type="entry name" value="Sex lethal, isoform D"/>
    <property type="match status" value="1"/>
</dbReference>
<dbReference type="InterPro" id="IPR035979">
    <property type="entry name" value="RBD_domain_sf"/>
</dbReference>
<keyword evidence="2" id="KW-0694">RNA-binding</keyword>
<dbReference type="GO" id="GO:0010629">
    <property type="term" value="P:negative regulation of gene expression"/>
    <property type="evidence" value="ECO:0007669"/>
    <property type="project" value="UniProtKB-ARBA"/>
</dbReference>
<evidence type="ECO:0000313" key="4">
    <source>
        <dbReference type="EMBL" id="AII15103.1"/>
    </source>
</evidence>
<proteinExistence type="predicted"/>
<dbReference type="InterPro" id="IPR012677">
    <property type="entry name" value="Nucleotide-bd_a/b_plait_sf"/>
</dbReference>
<dbReference type="InterPro" id="IPR048289">
    <property type="entry name" value="RRM2_NsCP33-like"/>
</dbReference>
<evidence type="ECO:0000259" key="3">
    <source>
        <dbReference type="PROSITE" id="PS50102"/>
    </source>
</evidence>
<reference evidence="5" key="1">
    <citation type="journal article" date="2014" name="Genome Announc.">
        <title>Complete Genome Sequence of Campylobacter iguaniorum Strain 1485ET, Isolated from a Bearded Dragon (Pogona vitticeps).</title>
        <authorList>
            <person name="Gilbert M.J."/>
            <person name="Miller W.G."/>
            <person name="Yee E."/>
            <person name="Kik M."/>
            <person name="Wagenaar J.A."/>
            <person name="Duim B."/>
        </authorList>
    </citation>
    <scope>NUCLEOTIDE SEQUENCE [LARGE SCALE GENOMIC DNA]</scope>
    <source>
        <strain evidence="5">1485E</strain>
    </source>
</reference>
<dbReference type="CDD" id="cd21608">
    <property type="entry name" value="RRM2_NsCP33_like"/>
    <property type="match status" value="1"/>
</dbReference>
<name>A0A076FBM1_9BACT</name>
<dbReference type="eggNOG" id="COG0724">
    <property type="taxonomic scope" value="Bacteria"/>
</dbReference>
<dbReference type="PATRIC" id="fig|1244531.5.peg.1415"/>
<sequence>MINIYVGNLSYRMTEAELREAFSEFGEVTRAKIVKDKETNRSKGFGFIEMSSDAEAKKAIDGMNGKEVGGRALRVNEARPRD</sequence>
<dbReference type="GO" id="GO:0009967">
    <property type="term" value="P:positive regulation of signal transduction"/>
    <property type="evidence" value="ECO:0007669"/>
    <property type="project" value="UniProtKB-ARBA"/>
</dbReference>
<dbReference type="STRING" id="1244531.CIG2463D_1403"/>
<dbReference type="EMBL" id="CP009043">
    <property type="protein sequence ID" value="AII15103.1"/>
    <property type="molecule type" value="Genomic_DNA"/>
</dbReference>
<evidence type="ECO:0000256" key="2">
    <source>
        <dbReference type="ARBA" id="ARBA00022884"/>
    </source>
</evidence>
<dbReference type="PROSITE" id="PS50102">
    <property type="entry name" value="RRM"/>
    <property type="match status" value="1"/>
</dbReference>
<dbReference type="Pfam" id="PF00076">
    <property type="entry name" value="RRM_1"/>
    <property type="match status" value="1"/>
</dbReference>
<dbReference type="PANTHER" id="PTHR48027">
    <property type="entry name" value="HETEROGENEOUS NUCLEAR RIBONUCLEOPROTEIN 87F-RELATED"/>
    <property type="match status" value="1"/>
</dbReference>
<dbReference type="KEGG" id="caj:CIG1485E_1270"/>
<dbReference type="GO" id="GO:0005737">
    <property type="term" value="C:cytoplasm"/>
    <property type="evidence" value="ECO:0007669"/>
    <property type="project" value="UniProtKB-ARBA"/>
</dbReference>
<dbReference type="GO" id="GO:0003729">
    <property type="term" value="F:mRNA binding"/>
    <property type="evidence" value="ECO:0007669"/>
    <property type="project" value="UniProtKB-ARBA"/>
</dbReference>
<organism evidence="4 5">
    <name type="scientific">Campylobacter iguaniorum</name>
    <dbReference type="NCBI Taxonomy" id="1244531"/>
    <lineage>
        <taxon>Bacteria</taxon>
        <taxon>Pseudomonadati</taxon>
        <taxon>Campylobacterota</taxon>
        <taxon>Epsilonproteobacteria</taxon>
        <taxon>Campylobacterales</taxon>
        <taxon>Campylobacteraceae</taxon>
        <taxon>Campylobacter</taxon>
    </lineage>
</organism>
<evidence type="ECO:0000256" key="1">
    <source>
        <dbReference type="ARBA" id="ARBA00022737"/>
    </source>
</evidence>
<dbReference type="Gene3D" id="3.30.70.330">
    <property type="match status" value="1"/>
</dbReference>
<dbReference type="SMART" id="SM00360">
    <property type="entry name" value="RRM"/>
    <property type="match status" value="1"/>
</dbReference>
<dbReference type="AlphaFoldDB" id="A0A076FBM1"/>
<accession>A0A076FBM1</accession>
<keyword evidence="1" id="KW-0677">Repeat</keyword>